<protein>
    <submittedName>
        <fullName evidence="1">Uncharacterized protein</fullName>
    </submittedName>
</protein>
<organism evidence="1 2">
    <name type="scientific">Dendrothele bispora (strain CBS 962.96)</name>
    <dbReference type="NCBI Taxonomy" id="1314807"/>
    <lineage>
        <taxon>Eukaryota</taxon>
        <taxon>Fungi</taxon>
        <taxon>Dikarya</taxon>
        <taxon>Basidiomycota</taxon>
        <taxon>Agaricomycotina</taxon>
        <taxon>Agaricomycetes</taxon>
        <taxon>Agaricomycetidae</taxon>
        <taxon>Agaricales</taxon>
        <taxon>Agaricales incertae sedis</taxon>
        <taxon>Dendrothele</taxon>
    </lineage>
</organism>
<gene>
    <name evidence="1" type="ORF">K435DRAFT_478649</name>
</gene>
<dbReference type="EMBL" id="ML179042">
    <property type="protein sequence ID" value="THV06431.1"/>
    <property type="molecule type" value="Genomic_DNA"/>
</dbReference>
<sequence>MRATLKTQPLHNCDLQGALVFFTCLPLEITHSRVLFFDDELGNFFFRFGYFNVCPYFPIVRLIVIGTECWVILQPSFMIESKSNECLITVEHFRMDFVNEHTGDVSRCVRHSLPPGNIELFVAFQFQLEDFRRVDGFESDPFNLGWYQPAPPRRHTTYELNETDQTLAQNKVNKEHTEIILNSQQR</sequence>
<name>A0A4S8MU22_DENBC</name>
<evidence type="ECO:0000313" key="1">
    <source>
        <dbReference type="EMBL" id="THV06431.1"/>
    </source>
</evidence>
<reference evidence="1 2" key="1">
    <citation type="journal article" date="2019" name="Nat. Ecol. Evol.">
        <title>Megaphylogeny resolves global patterns of mushroom evolution.</title>
        <authorList>
            <person name="Varga T."/>
            <person name="Krizsan K."/>
            <person name="Foldi C."/>
            <person name="Dima B."/>
            <person name="Sanchez-Garcia M."/>
            <person name="Sanchez-Ramirez S."/>
            <person name="Szollosi G.J."/>
            <person name="Szarkandi J.G."/>
            <person name="Papp V."/>
            <person name="Albert L."/>
            <person name="Andreopoulos W."/>
            <person name="Angelini C."/>
            <person name="Antonin V."/>
            <person name="Barry K.W."/>
            <person name="Bougher N.L."/>
            <person name="Buchanan P."/>
            <person name="Buyck B."/>
            <person name="Bense V."/>
            <person name="Catcheside P."/>
            <person name="Chovatia M."/>
            <person name="Cooper J."/>
            <person name="Damon W."/>
            <person name="Desjardin D."/>
            <person name="Finy P."/>
            <person name="Geml J."/>
            <person name="Haridas S."/>
            <person name="Hughes K."/>
            <person name="Justo A."/>
            <person name="Karasinski D."/>
            <person name="Kautmanova I."/>
            <person name="Kiss B."/>
            <person name="Kocsube S."/>
            <person name="Kotiranta H."/>
            <person name="LaButti K.M."/>
            <person name="Lechner B.E."/>
            <person name="Liimatainen K."/>
            <person name="Lipzen A."/>
            <person name="Lukacs Z."/>
            <person name="Mihaltcheva S."/>
            <person name="Morgado L.N."/>
            <person name="Niskanen T."/>
            <person name="Noordeloos M.E."/>
            <person name="Ohm R.A."/>
            <person name="Ortiz-Santana B."/>
            <person name="Ovrebo C."/>
            <person name="Racz N."/>
            <person name="Riley R."/>
            <person name="Savchenko A."/>
            <person name="Shiryaev A."/>
            <person name="Soop K."/>
            <person name="Spirin V."/>
            <person name="Szebenyi C."/>
            <person name="Tomsovsky M."/>
            <person name="Tulloss R.E."/>
            <person name="Uehling J."/>
            <person name="Grigoriev I.V."/>
            <person name="Vagvolgyi C."/>
            <person name="Papp T."/>
            <person name="Martin F.M."/>
            <person name="Miettinen O."/>
            <person name="Hibbett D.S."/>
            <person name="Nagy L.G."/>
        </authorList>
    </citation>
    <scope>NUCLEOTIDE SEQUENCE [LARGE SCALE GENOMIC DNA]</scope>
    <source>
        <strain evidence="1 2">CBS 962.96</strain>
    </source>
</reference>
<keyword evidence="2" id="KW-1185">Reference proteome</keyword>
<proteinExistence type="predicted"/>
<accession>A0A4S8MU22</accession>
<dbReference type="AlphaFoldDB" id="A0A4S8MU22"/>
<dbReference type="Proteomes" id="UP000297245">
    <property type="component" value="Unassembled WGS sequence"/>
</dbReference>
<evidence type="ECO:0000313" key="2">
    <source>
        <dbReference type="Proteomes" id="UP000297245"/>
    </source>
</evidence>